<dbReference type="Proteomes" id="UP000249082">
    <property type="component" value="Unassembled WGS sequence"/>
</dbReference>
<dbReference type="EMBL" id="QFPX01000007">
    <property type="protein sequence ID" value="PZQ54964.1"/>
    <property type="molecule type" value="Genomic_DNA"/>
</dbReference>
<sequence length="108" mass="12150">MRSNSPVMRQDASLAKERLVQGIALALLLLMGAFVIAGPSGLIAWTENQHQLEERRTKLAELRVTRDHLKNRVGLLDQNHVDPDLAGELLRSNLNVVRPDEMVMMLDK</sequence>
<evidence type="ECO:0000313" key="2">
    <source>
        <dbReference type="Proteomes" id="UP000249082"/>
    </source>
</evidence>
<dbReference type="Pfam" id="PF04977">
    <property type="entry name" value="DivIC"/>
    <property type="match status" value="1"/>
</dbReference>
<name>A0A2W5NPU5_9SPHN</name>
<dbReference type="InterPro" id="IPR007060">
    <property type="entry name" value="FtsL/DivIC"/>
</dbReference>
<proteinExistence type="predicted"/>
<reference evidence="1 2" key="1">
    <citation type="submission" date="2017-08" db="EMBL/GenBank/DDBJ databases">
        <title>Infants hospitalized years apart are colonized by the same room-sourced microbial strains.</title>
        <authorList>
            <person name="Brooks B."/>
            <person name="Olm M.R."/>
            <person name="Firek B.A."/>
            <person name="Baker R."/>
            <person name="Thomas B.C."/>
            <person name="Morowitz M.J."/>
            <person name="Banfield J.F."/>
        </authorList>
    </citation>
    <scope>NUCLEOTIDE SEQUENCE [LARGE SCALE GENOMIC DNA]</scope>
    <source>
        <strain evidence="1">S2_005_002_R2_33</strain>
    </source>
</reference>
<organism evidence="1 2">
    <name type="scientific">Novosphingobium pentaromativorans</name>
    <dbReference type="NCBI Taxonomy" id="205844"/>
    <lineage>
        <taxon>Bacteria</taxon>
        <taxon>Pseudomonadati</taxon>
        <taxon>Pseudomonadota</taxon>
        <taxon>Alphaproteobacteria</taxon>
        <taxon>Sphingomonadales</taxon>
        <taxon>Sphingomonadaceae</taxon>
        <taxon>Novosphingobium</taxon>
    </lineage>
</organism>
<gene>
    <name evidence="1" type="ORF">DI555_09825</name>
</gene>
<evidence type="ECO:0000313" key="1">
    <source>
        <dbReference type="EMBL" id="PZQ54964.1"/>
    </source>
</evidence>
<comment type="caution">
    <text evidence="1">The sequence shown here is derived from an EMBL/GenBank/DDBJ whole genome shotgun (WGS) entry which is preliminary data.</text>
</comment>
<protein>
    <submittedName>
        <fullName evidence="1">Septum formation initiator</fullName>
    </submittedName>
</protein>
<dbReference type="AlphaFoldDB" id="A0A2W5NPU5"/>
<accession>A0A2W5NPU5</accession>